<evidence type="ECO:0000313" key="2">
    <source>
        <dbReference type="Proteomes" id="UP001589688"/>
    </source>
</evidence>
<protein>
    <submittedName>
        <fullName evidence="1">DUF4837 family protein</fullName>
    </submittedName>
</protein>
<dbReference type="InterPro" id="IPR032286">
    <property type="entry name" value="DUF4837"/>
</dbReference>
<accession>A0ABV5ZN25</accession>
<dbReference type="RefSeq" id="WP_027952229.1">
    <property type="nucleotide sequence ID" value="NZ_JADU01000015.1"/>
</dbReference>
<keyword evidence="2" id="KW-1185">Reference proteome</keyword>
<dbReference type="EMBL" id="JBHLZF010000002">
    <property type="protein sequence ID" value="MFB9898769.1"/>
    <property type="molecule type" value="Genomic_DNA"/>
</dbReference>
<sequence length="315" mass="35028">MVRQRFFPHPAHGLLCAVILLMLVACTGHEGLLPKSGGRAYEVLVVGDRQKAVTRALSTDVDCLPQSEPEFDVSNVDSAHFTAALALARNIVMVHIDPQLYTVTRIRYERNVHATPQLVVHVGAPSAAALQTGMQSQGTALRRLLNRTELQAAIARLQHHRNVQMEKQLQRQFGATMWIPADMTASKRGRSFLWMSNNTASEPLNIVVYRARRCHTLQAYTAQRDSIMGANIKGETDRMAMQTVSGTVRRYTATHKGRSVVVHRGLWEMAGDDMGGPFVSHTVGDITVEAFVYAPGTKKRNKLRQLEAALYTLKY</sequence>
<dbReference type="PROSITE" id="PS51257">
    <property type="entry name" value="PROKAR_LIPOPROTEIN"/>
    <property type="match status" value="1"/>
</dbReference>
<proteinExistence type="predicted"/>
<comment type="caution">
    <text evidence="1">The sequence shown here is derived from an EMBL/GenBank/DDBJ whole genome shotgun (WGS) entry which is preliminary data.</text>
</comment>
<evidence type="ECO:0000313" key="1">
    <source>
        <dbReference type="EMBL" id="MFB9898769.1"/>
    </source>
</evidence>
<gene>
    <name evidence="1" type="ORF">ACFFK8_13465</name>
</gene>
<reference evidence="1 2" key="1">
    <citation type="submission" date="2024-09" db="EMBL/GenBank/DDBJ databases">
        <authorList>
            <person name="Sun Q."/>
            <person name="Mori K."/>
        </authorList>
    </citation>
    <scope>NUCLEOTIDE SEQUENCE [LARGE SCALE GENOMIC DNA]</scope>
    <source>
        <strain evidence="1 2">ATCC 51272</strain>
    </source>
</reference>
<organism evidence="1 2">
    <name type="scientific">Hallella seregens ATCC 51272</name>
    <dbReference type="NCBI Taxonomy" id="1336250"/>
    <lineage>
        <taxon>Bacteria</taxon>
        <taxon>Pseudomonadati</taxon>
        <taxon>Bacteroidota</taxon>
        <taxon>Bacteroidia</taxon>
        <taxon>Bacteroidales</taxon>
        <taxon>Prevotellaceae</taxon>
        <taxon>Hallella</taxon>
    </lineage>
</organism>
<name>A0ABV5ZN25_9BACT</name>
<dbReference type="Proteomes" id="UP001589688">
    <property type="component" value="Unassembled WGS sequence"/>
</dbReference>
<dbReference type="Pfam" id="PF16125">
    <property type="entry name" value="DUF4837"/>
    <property type="match status" value="1"/>
</dbReference>